<protein>
    <submittedName>
        <fullName evidence="2">Uncharacterized protein</fullName>
    </submittedName>
</protein>
<feature type="region of interest" description="Disordered" evidence="1">
    <location>
        <begin position="670"/>
        <end position="710"/>
    </location>
</feature>
<dbReference type="AlphaFoldDB" id="A0A7S3DLW7"/>
<reference evidence="2" key="1">
    <citation type="submission" date="2021-01" db="EMBL/GenBank/DDBJ databases">
        <authorList>
            <person name="Corre E."/>
            <person name="Pelletier E."/>
            <person name="Niang G."/>
            <person name="Scheremetjew M."/>
            <person name="Finn R."/>
            <person name="Kale V."/>
            <person name="Holt S."/>
            <person name="Cochrane G."/>
            <person name="Meng A."/>
            <person name="Brown T."/>
            <person name="Cohen L."/>
        </authorList>
    </citation>
    <scope>NUCLEOTIDE SEQUENCE</scope>
    <source>
        <strain evidence="2">NIES-2562</strain>
    </source>
</reference>
<organism evidence="2">
    <name type="scientific">Palpitomonas bilix</name>
    <dbReference type="NCBI Taxonomy" id="652834"/>
    <lineage>
        <taxon>Eukaryota</taxon>
        <taxon>Eukaryota incertae sedis</taxon>
    </lineage>
</organism>
<evidence type="ECO:0000313" key="2">
    <source>
        <dbReference type="EMBL" id="CAE0261576.1"/>
    </source>
</evidence>
<feature type="region of interest" description="Disordered" evidence="1">
    <location>
        <begin position="191"/>
        <end position="232"/>
    </location>
</feature>
<feature type="region of interest" description="Disordered" evidence="1">
    <location>
        <begin position="307"/>
        <end position="326"/>
    </location>
</feature>
<feature type="region of interest" description="Disordered" evidence="1">
    <location>
        <begin position="919"/>
        <end position="938"/>
    </location>
</feature>
<sequence length="960" mass="105704">MGEAVFVGDVVRLRKAVKSPVGVVHEVSKESVSVVWDIGGSFRFKRQKEVVRFQKGEACSLPLEDVEVIDRELIPGDVVGYSGRIGIVRDAKMAAEVASMAPTRKRRLVTLPCRRLCHVQPFLPGAWVRKGQWVGRVKAITEKVIVVTHGRDVDSGSNSVKKWSILEPTKDELLPLQPDWVHTLQEKKERSETVEMVGSVFPPGGGEENEVSKGSSAMIEREKGVEKKKKRPNAVLLNASDKIGVNVPSLSSRPHSPPYQHPSAVDEHENKLVKAEETWGGDVDDALCPGMQVMVNLCAPAVKPFQEGKVKSGDKDDKAAKSGAENGEKGAVWMPSIVIAVLPVAINVDWVGNAWHIGTSKEKDEAESLFARAEEALMKGEDYFEAQLEQSLRMGLEGGNLEQQQPRAWCSPSSLHAFHGCSHLMHRAGDIALVTEQEGEARRGENGGNTSASLSSLFGTTMKTLRIDGGPHLLPFHPVKVHSTTRMLTVQWQDGDVSTINSKVVRPVQRTEGMFFPSEYVEVKGSDRVMCISAVNSSRGVAFVGDSFSRTIESIPLDHLQWLSVLSFRHGDIVRVHRRHMEASIGEVAGWEDGKYIIQLEAGLLRQYRPDELEPVSAFADSAHSGEEREQQRKGSSMEEEVDAKSYADGREGGRSAGHIHLQEVASERDMLLSGRENQASVSSERLDEDMHELAAPDTSSMKTGSRGGESSAIVLEASAFGAWRGRRHSDREEEEQQLRKLSMSASMDSDSGSFFHAFEKLRIDEAAIARARFHLGEKEVEATTCSPPLSPPPPLPSLVPLEERVDIADIVDKYKSTQIRPLVGLQSILVDFQSHCVKAKVLINPYLMFRGGSTPIFEQIAVRGKKAESQPGPCPSPSCWPFPPSLVPLFANEDHARAFSSLCYRWVPLSSLQSPLRRPRSALRRKTRPPASSSPLSGISHELLYDLSDASDCSSPRWR</sequence>
<feature type="compositionally biased region" description="Basic and acidic residues" evidence="1">
    <location>
        <begin position="624"/>
        <end position="654"/>
    </location>
</feature>
<gene>
    <name evidence="2" type="ORF">PBIL07802_LOCUS23869</name>
</gene>
<dbReference type="EMBL" id="HBIB01036707">
    <property type="protein sequence ID" value="CAE0261576.1"/>
    <property type="molecule type" value="Transcribed_RNA"/>
</dbReference>
<proteinExistence type="predicted"/>
<feature type="region of interest" description="Disordered" evidence="1">
    <location>
        <begin position="619"/>
        <end position="658"/>
    </location>
</feature>
<feature type="region of interest" description="Disordered" evidence="1">
    <location>
        <begin position="246"/>
        <end position="265"/>
    </location>
</feature>
<feature type="region of interest" description="Disordered" evidence="1">
    <location>
        <begin position="725"/>
        <end position="748"/>
    </location>
</feature>
<feature type="compositionally biased region" description="Basic and acidic residues" evidence="1">
    <location>
        <begin position="307"/>
        <end position="320"/>
    </location>
</feature>
<feature type="compositionally biased region" description="Basic residues" evidence="1">
    <location>
        <begin position="919"/>
        <end position="929"/>
    </location>
</feature>
<evidence type="ECO:0000256" key="1">
    <source>
        <dbReference type="SAM" id="MobiDB-lite"/>
    </source>
</evidence>
<accession>A0A7S3DLW7</accession>
<name>A0A7S3DLW7_9EUKA</name>